<comment type="similarity">
    <text evidence="2 8">Belongs to the CorA metal ion transporter (MIT) (TC 1.A.35) family.</text>
</comment>
<evidence type="ECO:0000256" key="5">
    <source>
        <dbReference type="ARBA" id="ARBA00022692"/>
    </source>
</evidence>
<gene>
    <name evidence="9" type="primary">corA-1</name>
    <name evidence="8" type="synonym">corA</name>
    <name evidence="9" type="ORF">DPPLL_08830</name>
</gene>
<dbReference type="CDD" id="cd12828">
    <property type="entry name" value="TmCorA-like_1"/>
    <property type="match status" value="1"/>
</dbReference>
<evidence type="ECO:0000256" key="7">
    <source>
        <dbReference type="ARBA" id="ARBA00023136"/>
    </source>
</evidence>
<dbReference type="Gene3D" id="1.20.58.340">
    <property type="entry name" value="Magnesium transport protein CorA, transmembrane region"/>
    <property type="match status" value="2"/>
</dbReference>
<keyword evidence="4 8" id="KW-1003">Cell membrane</keyword>
<comment type="subcellular location">
    <subcellularLocation>
        <location evidence="1">Cell membrane</location>
        <topology evidence="1">Multi-pass membrane protein</topology>
    </subcellularLocation>
    <subcellularLocation>
        <location evidence="8">Membrane</location>
        <topology evidence="8">Multi-pass membrane protein</topology>
    </subcellularLocation>
</comment>
<dbReference type="EMBL" id="AP025516">
    <property type="protein sequence ID" value="BDD86518.1"/>
    <property type="molecule type" value="Genomic_DNA"/>
</dbReference>
<keyword evidence="8" id="KW-0406">Ion transport</keyword>
<name>A0ABM7W6H2_9BACT</name>
<evidence type="ECO:0000313" key="10">
    <source>
        <dbReference type="Proteomes" id="UP000830055"/>
    </source>
</evidence>
<dbReference type="InterPro" id="IPR045863">
    <property type="entry name" value="CorA_TM1_TM2"/>
</dbReference>
<dbReference type="Gene3D" id="3.30.460.20">
    <property type="entry name" value="CorA soluble domain-like"/>
    <property type="match status" value="1"/>
</dbReference>
<evidence type="ECO:0000256" key="3">
    <source>
        <dbReference type="ARBA" id="ARBA00022448"/>
    </source>
</evidence>
<dbReference type="NCBIfam" id="TIGR00383">
    <property type="entry name" value="corA"/>
    <property type="match status" value="1"/>
</dbReference>
<keyword evidence="8" id="KW-0460">Magnesium</keyword>
<evidence type="ECO:0000313" key="9">
    <source>
        <dbReference type="EMBL" id="BDD86518.1"/>
    </source>
</evidence>
<sequence>MVFIGEQKQERTTIDVIAYDETSITELSDVTVDRCRELAGKDAGVTWINVNGVHDIDAIKALGGCFALHPLTLEDIVNTSQRLKIEEFPGYVFIVLKMIDWNETTRGIDTEHVSLILGPKFVISFLEDAGDVFNAVRQRLRSAKGRIRSMRSDYLAYSLMDAVIDHYFLAVDRIGERIEDIDERLLSAPMAEDIQTIHRMKRDIVNLRKAVWPLREEIGALEKRELPMIRPETRIYWRDLYDHTFQIIEMVDTYRDLLAGMHDTYLSSMSNRMNEIMKVLTVIATVFIPLTFIAGVYGMNFEHMPELHWRWGYFLIWVVMLAVGLGLLLYFRRRKWL</sequence>
<keyword evidence="10" id="KW-1185">Reference proteome</keyword>
<dbReference type="InterPro" id="IPR002523">
    <property type="entry name" value="MgTranspt_CorA/ZnTranspt_ZntB"/>
</dbReference>
<protein>
    <recommendedName>
        <fullName evidence="8">Magnesium transport protein CorA</fullName>
    </recommendedName>
</protein>
<keyword evidence="6 8" id="KW-1133">Transmembrane helix</keyword>
<dbReference type="PANTHER" id="PTHR46494">
    <property type="entry name" value="CORA FAMILY METAL ION TRANSPORTER (EUROFUNG)"/>
    <property type="match status" value="1"/>
</dbReference>
<dbReference type="SUPFAM" id="SSF144083">
    <property type="entry name" value="Magnesium transport protein CorA, transmembrane region"/>
    <property type="match status" value="1"/>
</dbReference>
<dbReference type="InterPro" id="IPR004488">
    <property type="entry name" value="Mg/Co-transport_prot_CorA"/>
</dbReference>
<keyword evidence="5 8" id="KW-0812">Transmembrane</keyword>
<keyword evidence="3 8" id="KW-0813">Transport</keyword>
<dbReference type="Pfam" id="PF01544">
    <property type="entry name" value="CorA"/>
    <property type="match status" value="1"/>
</dbReference>
<comment type="function">
    <text evidence="8">Mediates influx of magnesium ions.</text>
</comment>
<dbReference type="InterPro" id="IPR045861">
    <property type="entry name" value="CorA_cytoplasmic_dom"/>
</dbReference>
<evidence type="ECO:0000256" key="2">
    <source>
        <dbReference type="ARBA" id="ARBA00009765"/>
    </source>
</evidence>
<evidence type="ECO:0000256" key="8">
    <source>
        <dbReference type="RuleBase" id="RU362010"/>
    </source>
</evidence>
<keyword evidence="7 8" id="KW-0472">Membrane</keyword>
<reference evidence="9 10" key="1">
    <citation type="submission" date="2022-01" db="EMBL/GenBank/DDBJ databases">
        <title>Desulfofustis limnae sp. nov., a novel mesophilic sulfate-reducing bacterium isolated from marsh soil.</title>
        <authorList>
            <person name="Watanabe M."/>
            <person name="Takahashi A."/>
            <person name="Kojima H."/>
            <person name="Fukui M."/>
        </authorList>
    </citation>
    <scope>NUCLEOTIDE SEQUENCE [LARGE SCALE GENOMIC DNA]</scope>
    <source>
        <strain evidence="9 10">PPLL</strain>
    </source>
</reference>
<feature type="transmembrane region" description="Helical" evidence="8">
    <location>
        <begin position="311"/>
        <end position="331"/>
    </location>
</feature>
<evidence type="ECO:0000256" key="4">
    <source>
        <dbReference type="ARBA" id="ARBA00022475"/>
    </source>
</evidence>
<feature type="transmembrane region" description="Helical" evidence="8">
    <location>
        <begin position="279"/>
        <end position="299"/>
    </location>
</feature>
<evidence type="ECO:0000256" key="1">
    <source>
        <dbReference type="ARBA" id="ARBA00004651"/>
    </source>
</evidence>
<dbReference type="PANTHER" id="PTHR46494:SF1">
    <property type="entry name" value="CORA FAMILY METAL ION TRANSPORTER (EUROFUNG)"/>
    <property type="match status" value="1"/>
</dbReference>
<proteinExistence type="inferred from homology"/>
<accession>A0ABM7W6H2</accession>
<organism evidence="9 10">
    <name type="scientific">Desulfofustis limnaeus</name>
    <dbReference type="NCBI Taxonomy" id="2740163"/>
    <lineage>
        <taxon>Bacteria</taxon>
        <taxon>Pseudomonadati</taxon>
        <taxon>Thermodesulfobacteriota</taxon>
        <taxon>Desulfobulbia</taxon>
        <taxon>Desulfobulbales</taxon>
        <taxon>Desulfocapsaceae</taxon>
        <taxon>Desulfofustis</taxon>
    </lineage>
</organism>
<evidence type="ECO:0000256" key="6">
    <source>
        <dbReference type="ARBA" id="ARBA00022989"/>
    </source>
</evidence>
<dbReference type="Proteomes" id="UP000830055">
    <property type="component" value="Chromosome"/>
</dbReference>
<dbReference type="SUPFAM" id="SSF143865">
    <property type="entry name" value="CorA soluble domain-like"/>
    <property type="match status" value="1"/>
</dbReference>